<evidence type="ECO:0000313" key="3">
    <source>
        <dbReference type="EMBL" id="TPX33741.1"/>
    </source>
</evidence>
<dbReference type="STRING" id="1806994.A0A507C2T5"/>
<dbReference type="Proteomes" id="UP000319731">
    <property type="component" value="Unassembled WGS sequence"/>
</dbReference>
<evidence type="ECO:0000256" key="2">
    <source>
        <dbReference type="SAM" id="MobiDB-lite"/>
    </source>
</evidence>
<accession>A0A507C2T5</accession>
<dbReference type="InterPro" id="IPR039341">
    <property type="entry name" value="CFAP99"/>
</dbReference>
<name>A0A507C2T5_9FUNG</name>
<evidence type="ECO:0000256" key="1">
    <source>
        <dbReference type="SAM" id="Coils"/>
    </source>
</evidence>
<dbReference type="RefSeq" id="XP_031024658.1">
    <property type="nucleotide sequence ID" value="XM_031169416.1"/>
</dbReference>
<dbReference type="PANTHER" id="PTHR34649:SF1">
    <property type="entry name" value="CILIA- AND FLAGELLA-ASSOCIATED PROTEIN 99"/>
    <property type="match status" value="1"/>
</dbReference>
<dbReference type="GeneID" id="42004713"/>
<organism evidence="3 4">
    <name type="scientific">Synchytrium microbalum</name>
    <dbReference type="NCBI Taxonomy" id="1806994"/>
    <lineage>
        <taxon>Eukaryota</taxon>
        <taxon>Fungi</taxon>
        <taxon>Fungi incertae sedis</taxon>
        <taxon>Chytridiomycota</taxon>
        <taxon>Chytridiomycota incertae sedis</taxon>
        <taxon>Chytridiomycetes</taxon>
        <taxon>Synchytriales</taxon>
        <taxon>Synchytriaceae</taxon>
        <taxon>Synchytrium</taxon>
    </lineage>
</organism>
<keyword evidence="4" id="KW-1185">Reference proteome</keyword>
<dbReference type="PANTHER" id="PTHR34649">
    <property type="entry name" value="CILIA- AND FLAGELLA-ASSOCIATED PROTEIN 99"/>
    <property type="match status" value="1"/>
</dbReference>
<sequence length="717" mass="81033">MAPVPKPAQAMPDYKTLMEHATSLVLLRPDLIAEPQLKKHKKTSKDYDEDGGMSMDDEIEAEGVVGEMECLRGYFESMKIENADEKVFLEEIFLGCVRHVKILKGTIAVVNGVSGRGVRPQYERAVLTVLGYLILFRINEIGLDRLTGLVRGLEPRHIASFLSVLSDPVAVEGALRGCWCRVLDASWVHDNLVTPLLENASNIHKLSKEFLEKLNCGMTVAKSTKPPTESKPFLLTKPRPRRLPEPTERISTVPKARPVPKTVYEGSSEQAALEKTKVENRHKTQTLYEEAQRMQFHAAKVAAAAKKAASQTLPPKPTTPDPARKRIIARPAPTFKEVAPVKLTTSAILRENALSKKRRDEEVKEMNESEVRLRDNNAYGNWREAARVKEEEDKRIELERRRLQVQLAHEDAIVAREGILIENRERVQEAKELKEVLARAAEEAKHEADLEKRRKVEQVQDLQENINRAKQRVIDENLRRAAEVELQSQQLREQAYKQHEEDRIRKTELIAQIRLLEQRNVTPAGFVVKTVDLTETAGLGLLGEMSVLELQERLIRAKTRLIDTENTKRQTIMLAKQKKLEAVAAQLQEIDRERYLRKHQRDLKRVNADGLLSRPISVMSSASNCSSRTGGEREALIERDVGLRDLADKLASRRAARLATRAATKLSAHQMASVGSDIGSECGSDVSRRRDMWCELGEAAGEYESMKRVGGDLRDEY</sequence>
<feature type="coiled-coil region" evidence="1">
    <location>
        <begin position="547"/>
        <end position="593"/>
    </location>
</feature>
<keyword evidence="1" id="KW-0175">Coiled coil</keyword>
<protein>
    <submittedName>
        <fullName evidence="3">Uncharacterized protein</fullName>
    </submittedName>
</protein>
<dbReference type="OrthoDB" id="10262255at2759"/>
<reference evidence="3 4" key="1">
    <citation type="journal article" date="2019" name="Sci. Rep.">
        <title>Comparative genomics of chytrid fungi reveal insights into the obligate biotrophic and pathogenic lifestyle of Synchytrium endobioticum.</title>
        <authorList>
            <person name="van de Vossenberg B.T.L.H."/>
            <person name="Warris S."/>
            <person name="Nguyen H.D.T."/>
            <person name="van Gent-Pelzer M.P.E."/>
            <person name="Joly D.L."/>
            <person name="van de Geest H.C."/>
            <person name="Bonants P.J.M."/>
            <person name="Smith D.S."/>
            <person name="Levesque C.A."/>
            <person name="van der Lee T.A.J."/>
        </authorList>
    </citation>
    <scope>NUCLEOTIDE SEQUENCE [LARGE SCALE GENOMIC DNA]</scope>
    <source>
        <strain evidence="3 4">JEL517</strain>
    </source>
</reference>
<dbReference type="EMBL" id="QEAO01000018">
    <property type="protein sequence ID" value="TPX33741.1"/>
    <property type="molecule type" value="Genomic_DNA"/>
</dbReference>
<comment type="caution">
    <text evidence="3">The sequence shown here is derived from an EMBL/GenBank/DDBJ whole genome shotgun (WGS) entry which is preliminary data.</text>
</comment>
<dbReference type="AlphaFoldDB" id="A0A507C2T5"/>
<feature type="region of interest" description="Disordered" evidence="2">
    <location>
        <begin position="221"/>
        <end position="248"/>
    </location>
</feature>
<proteinExistence type="predicted"/>
<gene>
    <name evidence="3" type="ORF">SmJEL517_g03488</name>
</gene>
<evidence type="ECO:0000313" key="4">
    <source>
        <dbReference type="Proteomes" id="UP000319731"/>
    </source>
</evidence>
<feature type="coiled-coil region" evidence="1">
    <location>
        <begin position="388"/>
        <end position="494"/>
    </location>
</feature>